<dbReference type="CDD" id="cd04455">
    <property type="entry name" value="S1_NusA"/>
    <property type="match status" value="1"/>
</dbReference>
<comment type="subcellular location">
    <subcellularLocation>
        <location evidence="7">Cytoplasm</location>
    </subcellularLocation>
</comment>
<dbReference type="InterPro" id="IPR012340">
    <property type="entry name" value="NA-bd_OB-fold"/>
</dbReference>
<organism evidence="10 11">
    <name type="scientific">Candidatus Anaerobiospirillum pullicola</name>
    <dbReference type="NCBI Taxonomy" id="2838451"/>
    <lineage>
        <taxon>Bacteria</taxon>
        <taxon>Pseudomonadati</taxon>
        <taxon>Pseudomonadota</taxon>
        <taxon>Gammaproteobacteria</taxon>
        <taxon>Aeromonadales</taxon>
        <taxon>Succinivibrionaceae</taxon>
        <taxon>Anaerobiospirillum</taxon>
    </lineage>
</organism>
<dbReference type="Pfam" id="PF14520">
    <property type="entry name" value="HHH_5"/>
    <property type="match status" value="2"/>
</dbReference>
<dbReference type="PROSITE" id="PS50126">
    <property type="entry name" value="S1"/>
    <property type="match status" value="1"/>
</dbReference>
<dbReference type="HAMAP" id="MF_00945_B">
    <property type="entry name" value="NusA_B"/>
    <property type="match status" value="1"/>
</dbReference>
<dbReference type="FunFam" id="3.30.300.20:FF:000005">
    <property type="entry name" value="Transcription termination/antitermination protein NusA"/>
    <property type="match status" value="1"/>
</dbReference>
<comment type="subunit">
    <text evidence="7">Monomer. Binds directly to the core enzyme of the DNA-dependent RNA polymerase and to nascent RNA.</text>
</comment>
<gene>
    <name evidence="7 10" type="primary">nusA</name>
    <name evidence="10" type="ORF">H9847_03025</name>
</gene>
<dbReference type="SUPFAM" id="SSF47794">
    <property type="entry name" value="Rad51 N-terminal domain-like"/>
    <property type="match status" value="2"/>
</dbReference>
<dbReference type="InterPro" id="IPR010214">
    <property type="entry name" value="Tscrpt_termin_fac_NusA_C_rpt"/>
</dbReference>
<evidence type="ECO:0000256" key="8">
    <source>
        <dbReference type="SAM" id="MobiDB-lite"/>
    </source>
</evidence>
<dbReference type="InterPro" id="IPR058582">
    <property type="entry name" value="KH_NusA_2nd"/>
</dbReference>
<dbReference type="AlphaFoldDB" id="A0A948TFK7"/>
<feature type="compositionally biased region" description="Polar residues" evidence="8">
    <location>
        <begin position="498"/>
        <end position="527"/>
    </location>
</feature>
<dbReference type="Pfam" id="PF08529">
    <property type="entry name" value="NusA_N"/>
    <property type="match status" value="1"/>
</dbReference>
<dbReference type="Gene3D" id="1.10.150.20">
    <property type="entry name" value="5' to 3' exonuclease, C-terminal subdomain"/>
    <property type="match status" value="2"/>
</dbReference>
<keyword evidence="5 7" id="KW-0805">Transcription regulation</keyword>
<dbReference type="SUPFAM" id="SSF50249">
    <property type="entry name" value="Nucleic acid-binding proteins"/>
    <property type="match status" value="1"/>
</dbReference>
<reference evidence="10" key="1">
    <citation type="journal article" date="2021" name="PeerJ">
        <title>Extensive microbial diversity within the chicken gut microbiome revealed by metagenomics and culture.</title>
        <authorList>
            <person name="Gilroy R."/>
            <person name="Ravi A."/>
            <person name="Getino M."/>
            <person name="Pursley I."/>
            <person name="Horton D.L."/>
            <person name="Alikhan N.F."/>
            <person name="Baker D."/>
            <person name="Gharbi K."/>
            <person name="Hall N."/>
            <person name="Watson M."/>
            <person name="Adriaenssens E.M."/>
            <person name="Foster-Nyarko E."/>
            <person name="Jarju S."/>
            <person name="Secka A."/>
            <person name="Antonio M."/>
            <person name="Oren A."/>
            <person name="Chaudhuri R.R."/>
            <person name="La Ragione R."/>
            <person name="Hildebrand F."/>
            <person name="Pallen M.J."/>
        </authorList>
    </citation>
    <scope>NUCLEOTIDE SEQUENCE</scope>
    <source>
        <strain evidence="10">378</strain>
    </source>
</reference>
<dbReference type="InterPro" id="IPR036555">
    <property type="entry name" value="NusA_N_sf"/>
</dbReference>
<keyword evidence="4 7" id="KW-0694">RNA-binding</keyword>
<dbReference type="SUPFAM" id="SSF69705">
    <property type="entry name" value="Transcription factor NusA, N-terminal domain"/>
    <property type="match status" value="1"/>
</dbReference>
<evidence type="ECO:0000313" key="10">
    <source>
        <dbReference type="EMBL" id="MBU3843833.1"/>
    </source>
</evidence>
<dbReference type="Gene3D" id="3.30.300.20">
    <property type="match status" value="2"/>
</dbReference>
<dbReference type="GO" id="GO:0031564">
    <property type="term" value="P:transcription antitermination"/>
    <property type="evidence" value="ECO:0007669"/>
    <property type="project" value="UniProtKB-UniRule"/>
</dbReference>
<dbReference type="InterPro" id="IPR010995">
    <property type="entry name" value="DNA_repair_Rad51/TF_NusA_a-hlx"/>
</dbReference>
<dbReference type="NCBIfam" id="TIGR01954">
    <property type="entry name" value="nusA_Cterm_rpt"/>
    <property type="match status" value="1"/>
</dbReference>
<comment type="similarity">
    <text evidence="7">Belongs to the NusA family.</text>
</comment>
<dbReference type="Proteomes" id="UP000733611">
    <property type="component" value="Unassembled WGS sequence"/>
</dbReference>
<reference evidence="10" key="2">
    <citation type="submission" date="2021-04" db="EMBL/GenBank/DDBJ databases">
        <authorList>
            <person name="Gilroy R."/>
        </authorList>
    </citation>
    <scope>NUCLEOTIDE SEQUENCE</scope>
    <source>
        <strain evidence="10">378</strain>
    </source>
</reference>
<keyword evidence="3 7" id="KW-0889">Transcription antitermination</keyword>
<dbReference type="NCBIfam" id="TIGR01953">
    <property type="entry name" value="NusA"/>
    <property type="match status" value="1"/>
</dbReference>
<feature type="region of interest" description="Disordered" evidence="8">
    <location>
        <begin position="496"/>
        <end position="544"/>
    </location>
</feature>
<dbReference type="CDD" id="cd02134">
    <property type="entry name" value="KH-II_NusA_rpt1"/>
    <property type="match status" value="1"/>
</dbReference>
<dbReference type="Gene3D" id="3.30.1480.10">
    <property type="entry name" value="NusA, N-terminal domain"/>
    <property type="match status" value="1"/>
</dbReference>
<dbReference type="GO" id="GO:0005829">
    <property type="term" value="C:cytosol"/>
    <property type="evidence" value="ECO:0007669"/>
    <property type="project" value="TreeGrafter"/>
</dbReference>
<evidence type="ECO:0000256" key="3">
    <source>
        <dbReference type="ARBA" id="ARBA00022814"/>
    </source>
</evidence>
<comment type="caution">
    <text evidence="10">The sequence shown here is derived from an EMBL/GenBank/DDBJ whole genome shotgun (WGS) entry which is preliminary data.</text>
</comment>
<keyword evidence="6 7" id="KW-0804">Transcription</keyword>
<dbReference type="PANTHER" id="PTHR22648:SF0">
    <property type="entry name" value="TRANSCRIPTION TERMINATION_ANTITERMINATION PROTEIN NUSA"/>
    <property type="match status" value="1"/>
</dbReference>
<dbReference type="GO" id="GO:0000166">
    <property type="term" value="F:nucleotide binding"/>
    <property type="evidence" value="ECO:0007669"/>
    <property type="project" value="InterPro"/>
</dbReference>
<dbReference type="GO" id="GO:0006353">
    <property type="term" value="P:DNA-templated transcription termination"/>
    <property type="evidence" value="ECO:0007669"/>
    <property type="project" value="UniProtKB-UniRule"/>
</dbReference>
<comment type="function">
    <text evidence="7">Participates in both transcription termination and antitermination.</text>
</comment>
<evidence type="ECO:0000256" key="6">
    <source>
        <dbReference type="ARBA" id="ARBA00023163"/>
    </source>
</evidence>
<dbReference type="InterPro" id="IPR013735">
    <property type="entry name" value="TF_NusA_N"/>
</dbReference>
<dbReference type="InterPro" id="IPR025249">
    <property type="entry name" value="TF_NusA_KH_1st"/>
</dbReference>
<evidence type="ECO:0000259" key="9">
    <source>
        <dbReference type="PROSITE" id="PS50126"/>
    </source>
</evidence>
<dbReference type="PROSITE" id="PS50084">
    <property type="entry name" value="KH_TYPE_1"/>
    <property type="match status" value="1"/>
</dbReference>
<protein>
    <recommendedName>
        <fullName evidence="7">Transcription termination/antitermination protein NusA</fullName>
    </recommendedName>
</protein>
<dbReference type="EMBL" id="JAHLFE010000058">
    <property type="protein sequence ID" value="MBU3843833.1"/>
    <property type="molecule type" value="Genomic_DNA"/>
</dbReference>
<accession>A0A948TFK7</accession>
<dbReference type="SMART" id="SM00316">
    <property type="entry name" value="S1"/>
    <property type="match status" value="1"/>
</dbReference>
<evidence type="ECO:0000256" key="2">
    <source>
        <dbReference type="ARBA" id="ARBA00022490"/>
    </source>
</evidence>
<dbReference type="GO" id="GO:0003700">
    <property type="term" value="F:DNA-binding transcription factor activity"/>
    <property type="evidence" value="ECO:0007669"/>
    <property type="project" value="InterPro"/>
</dbReference>
<feature type="domain" description="S1 motif" evidence="9">
    <location>
        <begin position="138"/>
        <end position="203"/>
    </location>
</feature>
<evidence type="ECO:0000256" key="5">
    <source>
        <dbReference type="ARBA" id="ARBA00023015"/>
    </source>
</evidence>
<dbReference type="FunFam" id="3.30.300.20:FF:000002">
    <property type="entry name" value="Transcription termination/antitermination protein NusA"/>
    <property type="match status" value="1"/>
</dbReference>
<dbReference type="InterPro" id="IPR030842">
    <property type="entry name" value="TF_NusA_bacterial"/>
</dbReference>
<dbReference type="InterPro" id="IPR010213">
    <property type="entry name" value="TF_NusA"/>
</dbReference>
<dbReference type="CDD" id="cd22529">
    <property type="entry name" value="KH-II_NusA_rpt2"/>
    <property type="match status" value="1"/>
</dbReference>
<evidence type="ECO:0000256" key="7">
    <source>
        <dbReference type="HAMAP-Rule" id="MF_00945"/>
    </source>
</evidence>
<dbReference type="Pfam" id="PF13184">
    <property type="entry name" value="KH_NusA_1st"/>
    <property type="match status" value="1"/>
</dbReference>
<name>A0A948TFK7_9GAMM</name>
<dbReference type="SUPFAM" id="SSF54814">
    <property type="entry name" value="Prokaryotic type KH domain (KH-domain type II)"/>
    <property type="match status" value="2"/>
</dbReference>
<dbReference type="InterPro" id="IPR003029">
    <property type="entry name" value="S1_domain"/>
</dbReference>
<evidence type="ECO:0000313" key="11">
    <source>
        <dbReference type="Proteomes" id="UP000733611"/>
    </source>
</evidence>
<evidence type="ECO:0000256" key="1">
    <source>
        <dbReference type="ARBA" id="ARBA00022472"/>
    </source>
</evidence>
<dbReference type="InterPro" id="IPR015946">
    <property type="entry name" value="KH_dom-like_a/b"/>
</dbReference>
<dbReference type="Pfam" id="PF26594">
    <property type="entry name" value="KH_NusA_2nd"/>
    <property type="match status" value="1"/>
</dbReference>
<proteinExistence type="inferred from homology"/>
<keyword evidence="2 7" id="KW-0963">Cytoplasm</keyword>
<sequence>MGKEIIAIAEALSNERAIPKQKIFEALEQALATATKKKSNLDIDVRVQIDEKDGSYSTYRRWVVVDTDGPLDNPVQEISLAAAREEHPDINPGDIIEDEIPSVTFDRITIQTAKQVLSQRVRTAEREQIISEQRERLGHVVNAVVKRPGREYMVLDLGNGAEAILRRDQMIPHENFARGDHIRALLIDIRPEGRGPQLVCSRAAPEFLAELFRIEVPEIGEGIIEIMGVARDPGLRAKIAVRSKDKRIDPRGACIGMRGARVMAVSGELSGERIDIVLWDENLAQYVSNAMEPAEVTRIVINDDSHSIDLAVPDDNLALAIGRNGQNVRLASQVLGWHLQVKAESRMDAELQAENSEVVKFFMDNLDVDETFAQALADAGFHTLEEVAFVAPEEFYEIEGMDAELIAALQENARNAVAKQEEALKQSGGEELMQVNGIDTELALALVNKGIKSLEDLAEQAIDDLLDLGIDVQKAGDIIMEARNLTWFKDENAEATAATDSTNESTPTPAVGNVSTPAADNVANTPAENIEPQAAERAASTEQQ</sequence>
<dbReference type="InterPro" id="IPR009019">
    <property type="entry name" value="KH_sf_prok-type"/>
</dbReference>
<keyword evidence="1 7" id="KW-0806">Transcription termination</keyword>
<dbReference type="Gene3D" id="2.40.50.140">
    <property type="entry name" value="Nucleic acid-binding proteins"/>
    <property type="match status" value="1"/>
</dbReference>
<dbReference type="PANTHER" id="PTHR22648">
    <property type="entry name" value="TRANSCRIPTION TERMINATION FACTOR NUSA"/>
    <property type="match status" value="1"/>
</dbReference>
<dbReference type="GO" id="GO:0003723">
    <property type="term" value="F:RNA binding"/>
    <property type="evidence" value="ECO:0007669"/>
    <property type="project" value="UniProtKB-UniRule"/>
</dbReference>
<evidence type="ECO:0000256" key="4">
    <source>
        <dbReference type="ARBA" id="ARBA00022884"/>
    </source>
</evidence>